<protein>
    <recommendedName>
        <fullName evidence="3">Motility protein</fullName>
    </recommendedName>
</protein>
<evidence type="ECO:0008006" key="3">
    <source>
        <dbReference type="Google" id="ProtNLM"/>
    </source>
</evidence>
<reference evidence="1 2" key="1">
    <citation type="submission" date="2011-09" db="EMBL/GenBank/DDBJ databases">
        <title>The Genome Sequence of Bacillus smithii 7_3_47FAA.</title>
        <authorList>
            <consortium name="The Broad Institute Genome Sequencing Platform"/>
            <person name="Earl A."/>
            <person name="Ward D."/>
            <person name="Feldgarden M."/>
            <person name="Gevers D."/>
            <person name="Daigneault M."/>
            <person name="Strauss J."/>
            <person name="Allen-Vercoe E."/>
            <person name="Young S.K."/>
            <person name="Zeng Q."/>
            <person name="Gargeya S."/>
            <person name="Fitzgerald M."/>
            <person name="Haas B."/>
            <person name="Abouelleil A."/>
            <person name="Alvarado L."/>
            <person name="Arachchi H.M."/>
            <person name="Berlin A."/>
            <person name="Brown A."/>
            <person name="Chapman S.B."/>
            <person name="Chen Z."/>
            <person name="Dunbar C."/>
            <person name="Freedman E."/>
            <person name="Gearin G."/>
            <person name="Goldberg J."/>
            <person name="Griggs A."/>
            <person name="Gujja S."/>
            <person name="Heiman D."/>
            <person name="Howarth C."/>
            <person name="Larson L."/>
            <person name="Lui A."/>
            <person name="MacDonald P.J.P."/>
            <person name="Montmayeur A."/>
            <person name="Murphy C."/>
            <person name="Neiman D."/>
            <person name="Pearson M."/>
            <person name="Priest M."/>
            <person name="Roberts A."/>
            <person name="Saif S."/>
            <person name="Shea T."/>
            <person name="Shenoy N."/>
            <person name="Sisk P."/>
            <person name="Stolte C."/>
            <person name="Sykes S."/>
            <person name="Wortman J."/>
            <person name="Nusbaum C."/>
            <person name="Birren B."/>
        </authorList>
    </citation>
    <scope>NUCLEOTIDE SEQUENCE [LARGE SCALE GENOMIC DNA]</scope>
    <source>
        <strain evidence="1 2">7_3_47FAA</strain>
    </source>
</reference>
<comment type="caution">
    <text evidence="1">The sequence shown here is derived from an EMBL/GenBank/DDBJ whole genome shotgun (WGS) entry which is preliminary data.</text>
</comment>
<dbReference type="EMBL" id="ACWF01000016">
    <property type="protein sequence ID" value="EHL79359.1"/>
    <property type="molecule type" value="Genomic_DNA"/>
</dbReference>
<sequence>MDIAALSVGLHQIQLQQNIGIALTKKAMDTAQIQSQEMINMIQQSAVPAPHPTSGHKIDVRI</sequence>
<evidence type="ECO:0000313" key="2">
    <source>
        <dbReference type="Proteomes" id="UP000011747"/>
    </source>
</evidence>
<dbReference type="AlphaFoldDB" id="G9QHI1"/>
<proteinExistence type="predicted"/>
<dbReference type="Pfam" id="PF14070">
    <property type="entry name" value="YjfB_motility"/>
    <property type="match status" value="1"/>
</dbReference>
<accession>G9QHI1</accession>
<dbReference type="Proteomes" id="UP000011747">
    <property type="component" value="Unassembled WGS sequence"/>
</dbReference>
<dbReference type="PATRIC" id="fig|665952.3.peg.377"/>
<dbReference type="InterPro" id="IPR025906">
    <property type="entry name" value="YjfB_motility"/>
</dbReference>
<keyword evidence="2" id="KW-1185">Reference proteome</keyword>
<name>G9QHI1_9BACI</name>
<dbReference type="RefSeq" id="WP_003352652.1">
    <property type="nucleotide sequence ID" value="NZ_JH414740.1"/>
</dbReference>
<evidence type="ECO:0000313" key="1">
    <source>
        <dbReference type="EMBL" id="EHL79359.1"/>
    </source>
</evidence>
<dbReference type="HOGENOM" id="CLU_189781_4_2_9"/>
<organism evidence="1 2">
    <name type="scientific">Bacillus smithii 7_3_47FAA</name>
    <dbReference type="NCBI Taxonomy" id="665952"/>
    <lineage>
        <taxon>Bacteria</taxon>
        <taxon>Bacillati</taxon>
        <taxon>Bacillota</taxon>
        <taxon>Bacilli</taxon>
        <taxon>Bacillales</taxon>
        <taxon>Bacillaceae</taxon>
        <taxon>Bacillus</taxon>
    </lineage>
</organism>
<gene>
    <name evidence="1" type="ORF">HMPREF1015_01240</name>
</gene>